<accession>A0ABX2JFK0</accession>
<keyword evidence="2" id="KW-1185">Reference proteome</keyword>
<dbReference type="InterPro" id="IPR029063">
    <property type="entry name" value="SAM-dependent_MTases_sf"/>
</dbReference>
<dbReference type="Proteomes" id="UP000621447">
    <property type="component" value="Unassembled WGS sequence"/>
</dbReference>
<evidence type="ECO:0000313" key="2">
    <source>
        <dbReference type="Proteomes" id="UP000621447"/>
    </source>
</evidence>
<protein>
    <submittedName>
        <fullName evidence="1">Class I SAM-dependent methyltransferase</fullName>
    </submittedName>
</protein>
<dbReference type="RefSeq" id="WP_174192165.1">
    <property type="nucleotide sequence ID" value="NZ_JABULH010000001.1"/>
</dbReference>
<gene>
    <name evidence="1" type="ORF">HRV97_02910</name>
</gene>
<name>A0ABX2JFK0_9SPHN</name>
<dbReference type="Gene3D" id="3.40.50.150">
    <property type="entry name" value="Vaccinia Virus protein VP39"/>
    <property type="match status" value="1"/>
</dbReference>
<dbReference type="GO" id="GO:0008168">
    <property type="term" value="F:methyltransferase activity"/>
    <property type="evidence" value="ECO:0007669"/>
    <property type="project" value="UniProtKB-KW"/>
</dbReference>
<dbReference type="EMBL" id="JABULH010000001">
    <property type="protein sequence ID" value="NTS64110.1"/>
    <property type="molecule type" value="Genomic_DNA"/>
</dbReference>
<proteinExistence type="predicted"/>
<dbReference type="SUPFAM" id="SSF53335">
    <property type="entry name" value="S-adenosyl-L-methionine-dependent methyltransferases"/>
    <property type="match status" value="1"/>
</dbReference>
<evidence type="ECO:0000313" key="1">
    <source>
        <dbReference type="EMBL" id="NTS64110.1"/>
    </source>
</evidence>
<keyword evidence="1" id="KW-0489">Methyltransferase</keyword>
<organism evidence="1 2">
    <name type="scientific">Sphingomonas hominis</name>
    <dbReference type="NCBI Taxonomy" id="2741495"/>
    <lineage>
        <taxon>Bacteria</taxon>
        <taxon>Pseudomonadati</taxon>
        <taxon>Pseudomonadota</taxon>
        <taxon>Alphaproteobacteria</taxon>
        <taxon>Sphingomonadales</taxon>
        <taxon>Sphingomonadaceae</taxon>
        <taxon>Sphingomonas</taxon>
    </lineage>
</organism>
<sequence length="254" mass="27655">MIEKLKTVAWFARRPRFWPHMAALTAQRLGGATRHEAQKNAAAAWAAERVVGIGPALAAVGITEAAPQPLDPKLIDEGERRAVRSGVRMGGPGDLDLIHRAVHATGARRVVETGVAYGWSSLAALAALRDTDGRLVSVDMPYPKMGNGPFVGIVVPPEWRDRWTLIREPDRHGIRRALAAFAGQVDLVHYDSDKTYAGRMYGYPLLWNALVPGGLFISDDIQDNFGFRDFAARLGLTPAVVESGGKYVGLLRKP</sequence>
<reference evidence="1 2" key="1">
    <citation type="submission" date="2020-06" db="EMBL/GenBank/DDBJ databases">
        <title>Sphingomonas hominis sp. nov., a member of the Sphingomonas, isolated from the hair of a 22-year-old girl.</title>
        <authorList>
            <person name="Zhang D.-F."/>
            <person name="Cui X.-W."/>
        </authorList>
    </citation>
    <scope>NUCLEOTIDE SEQUENCE [LARGE SCALE GENOMIC DNA]</scope>
    <source>
        <strain evidence="1 2">HHU CXW</strain>
    </source>
</reference>
<dbReference type="Pfam" id="PF13578">
    <property type="entry name" value="Methyltransf_24"/>
    <property type="match status" value="1"/>
</dbReference>
<keyword evidence="1" id="KW-0808">Transferase</keyword>
<comment type="caution">
    <text evidence="1">The sequence shown here is derived from an EMBL/GenBank/DDBJ whole genome shotgun (WGS) entry which is preliminary data.</text>
</comment>
<dbReference type="GO" id="GO:0032259">
    <property type="term" value="P:methylation"/>
    <property type="evidence" value="ECO:0007669"/>
    <property type="project" value="UniProtKB-KW"/>
</dbReference>